<comment type="caution">
    <text evidence="2">The sequence shown here is derived from an EMBL/GenBank/DDBJ whole genome shotgun (WGS) entry which is preliminary data.</text>
</comment>
<reference evidence="2" key="1">
    <citation type="submission" date="2018-11" db="EMBL/GenBank/DDBJ databases">
        <authorList>
            <consortium name="Pathogen Informatics"/>
        </authorList>
    </citation>
    <scope>NUCLEOTIDE SEQUENCE</scope>
</reference>
<sequence>MALSFRFRSGNLFDAWMATSPGLFCHCGFSGLNSFQTKLPENRTSQLRFSLNDQISQASALSSLSSLVSPSRSSSDSVTGQQHQASPNEPTATEYDARVVKSCQRSKFVARDLDTVKQVVELHHLSLDVANKALEEAVKLALEILLPLVESFILGPTTIHGNHFNSNETGLIDEVKSTDSRDSLTRLDLLEPPHASRATQMVRNELCQRMDQLVVCLTAARQPPELTGSAVLVRSLGITGSNYVSATEMNSLARANLPRTPPLMGIRQLGQKNSPVQNKRGIGETKTRQALLQRSASDPREIV</sequence>
<feature type="region of interest" description="Disordered" evidence="1">
    <location>
        <begin position="266"/>
        <end position="303"/>
    </location>
</feature>
<feature type="region of interest" description="Disordered" evidence="1">
    <location>
        <begin position="67"/>
        <end position="94"/>
    </location>
</feature>
<organism evidence="2 3">
    <name type="scientific">Protopolystoma xenopodis</name>
    <dbReference type="NCBI Taxonomy" id="117903"/>
    <lineage>
        <taxon>Eukaryota</taxon>
        <taxon>Metazoa</taxon>
        <taxon>Spiralia</taxon>
        <taxon>Lophotrochozoa</taxon>
        <taxon>Platyhelminthes</taxon>
        <taxon>Monogenea</taxon>
        <taxon>Polyopisthocotylea</taxon>
        <taxon>Polystomatidea</taxon>
        <taxon>Polystomatidae</taxon>
        <taxon>Protopolystoma</taxon>
    </lineage>
</organism>
<protein>
    <submittedName>
        <fullName evidence="2">Uncharacterized protein</fullName>
    </submittedName>
</protein>
<evidence type="ECO:0000313" key="2">
    <source>
        <dbReference type="EMBL" id="VEL38903.1"/>
    </source>
</evidence>
<dbReference type="AlphaFoldDB" id="A0A448XKN4"/>
<evidence type="ECO:0000313" key="3">
    <source>
        <dbReference type="Proteomes" id="UP000784294"/>
    </source>
</evidence>
<feature type="compositionally biased region" description="Low complexity" evidence="1">
    <location>
        <begin position="67"/>
        <end position="77"/>
    </location>
</feature>
<gene>
    <name evidence="2" type="ORF">PXEA_LOCUS32343</name>
</gene>
<proteinExistence type="predicted"/>
<evidence type="ECO:0000256" key="1">
    <source>
        <dbReference type="SAM" id="MobiDB-lite"/>
    </source>
</evidence>
<dbReference type="EMBL" id="CAAALY010259401">
    <property type="protein sequence ID" value="VEL38903.1"/>
    <property type="molecule type" value="Genomic_DNA"/>
</dbReference>
<dbReference type="Proteomes" id="UP000784294">
    <property type="component" value="Unassembled WGS sequence"/>
</dbReference>
<keyword evidence="3" id="KW-1185">Reference proteome</keyword>
<accession>A0A448XKN4</accession>
<name>A0A448XKN4_9PLAT</name>
<feature type="compositionally biased region" description="Polar residues" evidence="1">
    <location>
        <begin position="78"/>
        <end position="91"/>
    </location>
</feature>